<comment type="similarity">
    <text evidence="1 7">Belongs to the pseudouridine synthase RsuA family.</text>
</comment>
<dbReference type="Gene3D" id="3.30.70.580">
    <property type="entry name" value="Pseudouridine synthase I, catalytic domain, N-terminal subdomain"/>
    <property type="match status" value="1"/>
</dbReference>
<dbReference type="CDD" id="cd02556">
    <property type="entry name" value="PseudoU_synth_RluB"/>
    <property type="match status" value="1"/>
</dbReference>
<dbReference type="SMART" id="SM00363">
    <property type="entry name" value="S4"/>
    <property type="match status" value="1"/>
</dbReference>
<dbReference type="Gene3D" id="3.10.290.10">
    <property type="entry name" value="RNA-binding S4 domain"/>
    <property type="match status" value="1"/>
</dbReference>
<dbReference type="Proteomes" id="UP000748752">
    <property type="component" value="Unassembled WGS sequence"/>
</dbReference>
<evidence type="ECO:0000256" key="6">
    <source>
        <dbReference type="PROSITE-ProRule" id="PRU00182"/>
    </source>
</evidence>
<dbReference type="PANTHER" id="PTHR47683">
    <property type="entry name" value="PSEUDOURIDINE SYNTHASE FAMILY PROTEIN-RELATED"/>
    <property type="match status" value="1"/>
</dbReference>
<keyword evidence="11" id="KW-1185">Reference proteome</keyword>
<evidence type="ECO:0000256" key="4">
    <source>
        <dbReference type="ARBA" id="ARBA00036944"/>
    </source>
</evidence>
<protein>
    <recommendedName>
        <fullName evidence="7">Pseudouridine synthase</fullName>
        <ecNumber evidence="7">5.4.99.-</ecNumber>
    </recommendedName>
</protein>
<feature type="compositionally biased region" description="Basic residues" evidence="8">
    <location>
        <begin position="30"/>
        <end position="42"/>
    </location>
</feature>
<keyword evidence="3 7" id="KW-0413">Isomerase</keyword>
<dbReference type="Pfam" id="PF01479">
    <property type="entry name" value="S4"/>
    <property type="match status" value="1"/>
</dbReference>
<evidence type="ECO:0000256" key="1">
    <source>
        <dbReference type="ARBA" id="ARBA00008348"/>
    </source>
</evidence>
<evidence type="ECO:0000256" key="2">
    <source>
        <dbReference type="ARBA" id="ARBA00022884"/>
    </source>
</evidence>
<dbReference type="Pfam" id="PF00849">
    <property type="entry name" value="PseudoU_synth_2"/>
    <property type="match status" value="1"/>
</dbReference>
<dbReference type="Gene3D" id="3.30.70.1560">
    <property type="entry name" value="Alpha-L RNA-binding motif"/>
    <property type="match status" value="1"/>
</dbReference>
<reference evidence="10 11" key="1">
    <citation type="journal article" date="2020" name="Microorganisms">
        <title>Osmotic Adaptation and Compatible Solute Biosynthesis of Phototrophic Bacteria as Revealed from Genome Analyses.</title>
        <authorList>
            <person name="Imhoff J.F."/>
            <person name="Rahn T."/>
            <person name="Kunzel S."/>
            <person name="Keller A."/>
            <person name="Neulinger S.C."/>
        </authorList>
    </citation>
    <scope>NUCLEOTIDE SEQUENCE [LARGE SCALE GENOMIC DNA]</scope>
    <source>
        <strain evidence="10 11">DSM 6210</strain>
    </source>
</reference>
<gene>
    <name evidence="10" type="ORF">CKO31_00380</name>
</gene>
<name>A0ABS1CB95_9GAMM</name>
<dbReference type="InterPro" id="IPR000748">
    <property type="entry name" value="PsdUridine_synth_RsuA/RluB/E/F"/>
</dbReference>
<dbReference type="PANTHER" id="PTHR47683:SF3">
    <property type="entry name" value="RIBOSOMAL LARGE SUBUNIT PSEUDOURIDINE SYNTHASE B"/>
    <property type="match status" value="1"/>
</dbReference>
<comment type="function">
    <text evidence="5">Responsible for synthesis of pseudouridine from uracil-2605 in 23S ribosomal RNA.</text>
</comment>
<dbReference type="RefSeq" id="WP_200232883.1">
    <property type="nucleotide sequence ID" value="NZ_NRRV01000001.1"/>
</dbReference>
<dbReference type="InterPro" id="IPR018496">
    <property type="entry name" value="PsdUridine_synth_RsuA/RluB_CS"/>
</dbReference>
<feature type="region of interest" description="Disordered" evidence="8">
    <location>
        <begin position="299"/>
        <end position="321"/>
    </location>
</feature>
<dbReference type="InterPro" id="IPR036986">
    <property type="entry name" value="S4_RNA-bd_sf"/>
</dbReference>
<dbReference type="SUPFAM" id="SSF55120">
    <property type="entry name" value="Pseudouridine synthase"/>
    <property type="match status" value="1"/>
</dbReference>
<feature type="domain" description="RNA-binding S4" evidence="9">
    <location>
        <begin position="56"/>
        <end position="117"/>
    </location>
</feature>
<evidence type="ECO:0000256" key="7">
    <source>
        <dbReference type="RuleBase" id="RU003887"/>
    </source>
</evidence>
<accession>A0ABS1CB95</accession>
<dbReference type="SUPFAM" id="SSF55174">
    <property type="entry name" value="Alpha-L RNA-binding motif"/>
    <property type="match status" value="1"/>
</dbReference>
<evidence type="ECO:0000256" key="5">
    <source>
        <dbReference type="ARBA" id="ARBA00037383"/>
    </source>
</evidence>
<feature type="region of interest" description="Disordered" evidence="8">
    <location>
        <begin position="1"/>
        <end position="52"/>
    </location>
</feature>
<proteinExistence type="inferred from homology"/>
<dbReference type="InterPro" id="IPR020094">
    <property type="entry name" value="TruA/RsuA/RluB/E/F_N"/>
</dbReference>
<dbReference type="InterPro" id="IPR042092">
    <property type="entry name" value="PsdUridine_s_RsuA/RluB/E/F_cat"/>
</dbReference>
<evidence type="ECO:0000259" key="9">
    <source>
        <dbReference type="SMART" id="SM00363"/>
    </source>
</evidence>
<dbReference type="CDD" id="cd00165">
    <property type="entry name" value="S4"/>
    <property type="match status" value="1"/>
</dbReference>
<evidence type="ECO:0000313" key="11">
    <source>
        <dbReference type="Proteomes" id="UP000748752"/>
    </source>
</evidence>
<sequence length="321" mass="35805">MATQDRRPPRPKPSRRAGKDEPAAAGSQARSHRLPAKTHGQTRRPQPAQAPRVEAVRLQKVLAEAGLGSRRTLEGWIADGRVRVNGQLAKLGDRVLPTDRISVDGEEVKRRAARKSRVRVLAYHKPEGEVVTRRDPAGRPTIFRRLPGIRDGRWISVGRLDLNTAGLLLVTNHGELANRLMHPSRQVEREYAVRIHGEVPDGALEQLVQGVQLDDGPARFEEIVESGGSGANRWFHVLLVEGRNREVRRLWEAVGCEVSRLKRVRFGNVILGARPLPGQWRELTDAELDELLAIAGLPPVRHPPRRPAPKARSVLRGQKRS</sequence>
<comment type="catalytic activity">
    <reaction evidence="4">
        <text>uridine(2605) in 23S rRNA = pseudouridine(2605) in 23S rRNA</text>
        <dbReference type="Rhea" id="RHEA:42520"/>
        <dbReference type="Rhea" id="RHEA-COMP:10095"/>
        <dbReference type="Rhea" id="RHEA-COMP:10096"/>
        <dbReference type="ChEBI" id="CHEBI:65314"/>
        <dbReference type="ChEBI" id="CHEBI:65315"/>
        <dbReference type="EC" id="5.4.99.22"/>
    </reaction>
</comment>
<dbReference type="NCBIfam" id="TIGR00093">
    <property type="entry name" value="pseudouridine synthase"/>
    <property type="match status" value="1"/>
</dbReference>
<organism evidence="10 11">
    <name type="scientific">Thiohalocapsa halophila</name>
    <dbReference type="NCBI Taxonomy" id="69359"/>
    <lineage>
        <taxon>Bacteria</taxon>
        <taxon>Pseudomonadati</taxon>
        <taxon>Pseudomonadota</taxon>
        <taxon>Gammaproteobacteria</taxon>
        <taxon>Chromatiales</taxon>
        <taxon>Chromatiaceae</taxon>
        <taxon>Thiohalocapsa</taxon>
    </lineage>
</organism>
<dbReference type="PROSITE" id="PS01149">
    <property type="entry name" value="PSI_RSU"/>
    <property type="match status" value="1"/>
</dbReference>
<evidence type="ECO:0000313" key="10">
    <source>
        <dbReference type="EMBL" id="MBK1629210.1"/>
    </source>
</evidence>
<comment type="caution">
    <text evidence="10">The sequence shown here is derived from an EMBL/GenBank/DDBJ whole genome shotgun (WGS) entry which is preliminary data.</text>
</comment>
<evidence type="ECO:0000256" key="3">
    <source>
        <dbReference type="ARBA" id="ARBA00023235"/>
    </source>
</evidence>
<dbReference type="NCBIfam" id="NF007976">
    <property type="entry name" value="PRK10700.1"/>
    <property type="match status" value="1"/>
</dbReference>
<evidence type="ECO:0000256" key="8">
    <source>
        <dbReference type="SAM" id="MobiDB-lite"/>
    </source>
</evidence>
<dbReference type="InterPro" id="IPR002942">
    <property type="entry name" value="S4_RNA-bd"/>
</dbReference>
<dbReference type="EC" id="5.4.99.-" evidence="7"/>
<dbReference type="EMBL" id="NRRV01000001">
    <property type="protein sequence ID" value="MBK1629210.1"/>
    <property type="molecule type" value="Genomic_DNA"/>
</dbReference>
<dbReference type="InterPro" id="IPR006145">
    <property type="entry name" value="PsdUridine_synth_RsuA/RluA"/>
</dbReference>
<keyword evidence="2 6" id="KW-0694">RNA-binding</keyword>
<dbReference type="InterPro" id="IPR020103">
    <property type="entry name" value="PsdUridine_synth_cat_dom_sf"/>
</dbReference>
<dbReference type="InterPro" id="IPR050343">
    <property type="entry name" value="RsuA_PseudoU_synthase"/>
</dbReference>
<dbReference type="PROSITE" id="PS50889">
    <property type="entry name" value="S4"/>
    <property type="match status" value="1"/>
</dbReference>